<name>A0ABT7E6A9_9FIRM</name>
<comment type="caution">
    <text evidence="7">The sequence shown here is derived from an EMBL/GenBank/DDBJ whole genome shotgun (WGS) entry which is preliminary data.</text>
</comment>
<feature type="transmembrane region" description="Helical" evidence="6">
    <location>
        <begin position="99"/>
        <end position="118"/>
    </location>
</feature>
<keyword evidence="4 6" id="KW-1133">Transmembrane helix</keyword>
<evidence type="ECO:0000313" key="7">
    <source>
        <dbReference type="EMBL" id="MDK2562464.1"/>
    </source>
</evidence>
<evidence type="ECO:0000256" key="6">
    <source>
        <dbReference type="RuleBase" id="RU004379"/>
    </source>
</evidence>
<sequence length="221" mass="25023">MSKTMDNPMASVFKYLALSILFMFIGFAFGQAFIPESIVYYANFILIFVIIGLLILAIMSRKSALPARFSMNYVYIFTFIDGILTYPILQMYIKDLGAGIVMDTLIGTVIILTILSIVSNKKEAGHYLNLGKTLLYSLIGLLIFTIISIFIDFKLTNIILSIAGIIIFSGFILYDISLLKEEISKGNIVDREDLSIHVLNIYLDFVNIFLDLLRLIWELKN</sequence>
<proteinExistence type="inferred from homology"/>
<comment type="similarity">
    <text evidence="2 6">Belongs to the BI1 family.</text>
</comment>
<evidence type="ECO:0000256" key="3">
    <source>
        <dbReference type="ARBA" id="ARBA00022692"/>
    </source>
</evidence>
<evidence type="ECO:0000256" key="5">
    <source>
        <dbReference type="ARBA" id="ARBA00023136"/>
    </source>
</evidence>
<dbReference type="InterPro" id="IPR006214">
    <property type="entry name" value="Bax_inhibitor_1-related"/>
</dbReference>
<accession>A0ABT7E6A9</accession>
<keyword evidence="8" id="KW-1185">Reference proteome</keyword>
<dbReference type="PANTHER" id="PTHR23291:SF50">
    <property type="entry name" value="PROTEIN LIFEGUARD 4"/>
    <property type="match status" value="1"/>
</dbReference>
<dbReference type="PANTHER" id="PTHR23291">
    <property type="entry name" value="BAX INHIBITOR-RELATED"/>
    <property type="match status" value="1"/>
</dbReference>
<feature type="transmembrane region" description="Helical" evidence="6">
    <location>
        <begin position="72"/>
        <end position="93"/>
    </location>
</feature>
<evidence type="ECO:0000256" key="1">
    <source>
        <dbReference type="ARBA" id="ARBA00004141"/>
    </source>
</evidence>
<dbReference type="Proteomes" id="UP001301012">
    <property type="component" value="Unassembled WGS sequence"/>
</dbReference>
<protein>
    <submittedName>
        <fullName evidence="7">Bax inhibitor-1 family protein</fullName>
    </submittedName>
</protein>
<gene>
    <name evidence="7" type="ORF">QOZ84_02795</name>
</gene>
<dbReference type="EMBL" id="JASKYM010000001">
    <property type="protein sequence ID" value="MDK2562464.1"/>
    <property type="molecule type" value="Genomic_DNA"/>
</dbReference>
<feature type="transmembrane region" description="Helical" evidence="6">
    <location>
        <begin position="12"/>
        <end position="34"/>
    </location>
</feature>
<keyword evidence="3 6" id="KW-0812">Transmembrane</keyword>
<dbReference type="Pfam" id="PF01027">
    <property type="entry name" value="Bax1-I"/>
    <property type="match status" value="1"/>
</dbReference>
<organism evidence="7 8">
    <name type="scientific">Romboutsia sedimentorum</name>
    <dbReference type="NCBI Taxonomy" id="1368474"/>
    <lineage>
        <taxon>Bacteria</taxon>
        <taxon>Bacillati</taxon>
        <taxon>Bacillota</taxon>
        <taxon>Clostridia</taxon>
        <taxon>Peptostreptococcales</taxon>
        <taxon>Peptostreptococcaceae</taxon>
        <taxon>Romboutsia</taxon>
    </lineage>
</organism>
<reference evidence="7 8" key="1">
    <citation type="submission" date="2023-05" db="EMBL/GenBank/DDBJ databases">
        <title>Rombocin, a short stable natural nisin variant, displays selective antimicrobial activity against Listeria monocytogenes and employs dual mode of action to kill target bacterial strains.</title>
        <authorList>
            <person name="Wambui J."/>
            <person name="Stephan R."/>
            <person name="Kuipers O.P."/>
        </authorList>
    </citation>
    <scope>NUCLEOTIDE SEQUENCE [LARGE SCALE GENOMIC DNA]</scope>
    <source>
        <strain evidence="7 8">RC002</strain>
    </source>
</reference>
<keyword evidence="5 6" id="KW-0472">Membrane</keyword>
<evidence type="ECO:0000256" key="4">
    <source>
        <dbReference type="ARBA" id="ARBA00022989"/>
    </source>
</evidence>
<feature type="transmembrane region" description="Helical" evidence="6">
    <location>
        <begin position="197"/>
        <end position="217"/>
    </location>
</feature>
<dbReference type="RefSeq" id="WP_284131443.1">
    <property type="nucleotide sequence ID" value="NZ_JASKYM010000001.1"/>
</dbReference>
<feature type="transmembrane region" description="Helical" evidence="6">
    <location>
        <begin position="130"/>
        <end position="151"/>
    </location>
</feature>
<evidence type="ECO:0000313" key="8">
    <source>
        <dbReference type="Proteomes" id="UP001301012"/>
    </source>
</evidence>
<evidence type="ECO:0000256" key="2">
    <source>
        <dbReference type="ARBA" id="ARBA00010350"/>
    </source>
</evidence>
<feature type="transmembrane region" description="Helical" evidence="6">
    <location>
        <begin position="157"/>
        <end position="176"/>
    </location>
</feature>
<comment type="subcellular location">
    <subcellularLocation>
        <location evidence="1">Membrane</location>
        <topology evidence="1">Multi-pass membrane protein</topology>
    </subcellularLocation>
</comment>
<feature type="transmembrane region" description="Helical" evidence="6">
    <location>
        <begin position="40"/>
        <end position="60"/>
    </location>
</feature>